<name>A0A1W1W6I7_SULTA</name>
<organism evidence="1 2">
    <name type="scientific">Sulfobacillus thermosulfidooxidans (strain DSM 9293 / VKM B-1269 / AT-1)</name>
    <dbReference type="NCBI Taxonomy" id="929705"/>
    <lineage>
        <taxon>Bacteria</taxon>
        <taxon>Bacillati</taxon>
        <taxon>Bacillota</taxon>
        <taxon>Clostridia</taxon>
        <taxon>Eubacteriales</taxon>
        <taxon>Clostridiales Family XVII. Incertae Sedis</taxon>
        <taxon>Sulfobacillus</taxon>
    </lineage>
</organism>
<evidence type="ECO:0000313" key="2">
    <source>
        <dbReference type="Proteomes" id="UP000192660"/>
    </source>
</evidence>
<accession>A0A1W1W6I7</accession>
<sequence length="71" mass="8002">MDEMLQCWRCRRPGIYQCGVCIKSFCEIHGDPDAVCVVCHKYVCEAHGESDALGDLVCDACRQEMPELYGD</sequence>
<protein>
    <submittedName>
        <fullName evidence="1">Uncharacterized protein</fullName>
    </submittedName>
</protein>
<dbReference type="AlphaFoldDB" id="A0A1W1W6I7"/>
<reference evidence="2" key="1">
    <citation type="submission" date="2017-04" db="EMBL/GenBank/DDBJ databases">
        <authorList>
            <person name="Varghese N."/>
            <person name="Submissions S."/>
        </authorList>
    </citation>
    <scope>NUCLEOTIDE SEQUENCE [LARGE SCALE GENOMIC DNA]</scope>
    <source>
        <strain evidence="2">DSM 9293</strain>
    </source>
</reference>
<gene>
    <name evidence="1" type="ORF">SAMN00768000_0143</name>
</gene>
<dbReference type="Proteomes" id="UP000192660">
    <property type="component" value="Unassembled WGS sequence"/>
</dbReference>
<dbReference type="EMBL" id="FWWY01000001">
    <property type="protein sequence ID" value="SMC01898.1"/>
    <property type="molecule type" value="Genomic_DNA"/>
</dbReference>
<proteinExistence type="predicted"/>
<keyword evidence="2" id="KW-1185">Reference proteome</keyword>
<evidence type="ECO:0000313" key="1">
    <source>
        <dbReference type="EMBL" id="SMC01898.1"/>
    </source>
</evidence>